<evidence type="ECO:0000256" key="1">
    <source>
        <dbReference type="ARBA" id="ARBA00022553"/>
    </source>
</evidence>
<dbReference type="SMART" id="SM00448">
    <property type="entry name" value="REC"/>
    <property type="match status" value="1"/>
</dbReference>
<evidence type="ECO:0000313" key="5">
    <source>
        <dbReference type="EMBL" id="GAU09167.1"/>
    </source>
</evidence>
<keyword evidence="2" id="KW-0902">Two-component regulatory system</keyword>
<reference evidence="6" key="1">
    <citation type="submission" date="2016-06" db="EMBL/GenBank/DDBJ databases">
        <title>Draft genome sequence of Desulfoplanes formicivorans strain Pf12B.</title>
        <authorList>
            <person name="Watanabe M."/>
            <person name="Kojima H."/>
            <person name="Fukui M."/>
        </authorList>
    </citation>
    <scope>NUCLEOTIDE SEQUENCE [LARGE SCALE GENOMIC DNA]</scope>
    <source>
        <strain evidence="6">Pf12B</strain>
    </source>
</reference>
<dbReference type="AlphaFoldDB" id="A0A194AGG7"/>
<dbReference type="InterPro" id="IPR050595">
    <property type="entry name" value="Bact_response_regulator"/>
</dbReference>
<dbReference type="SUPFAM" id="SSF52172">
    <property type="entry name" value="CheY-like"/>
    <property type="match status" value="1"/>
</dbReference>
<dbReference type="STRING" id="1592317.DPF_1887"/>
<keyword evidence="6" id="KW-1185">Reference proteome</keyword>
<evidence type="ECO:0000313" key="6">
    <source>
        <dbReference type="Proteomes" id="UP000095200"/>
    </source>
</evidence>
<organism evidence="5 6">
    <name type="scientific">Desulfoplanes formicivorans</name>
    <dbReference type="NCBI Taxonomy" id="1592317"/>
    <lineage>
        <taxon>Bacteria</taxon>
        <taxon>Pseudomonadati</taxon>
        <taxon>Thermodesulfobacteriota</taxon>
        <taxon>Desulfovibrionia</taxon>
        <taxon>Desulfovibrionales</taxon>
        <taxon>Desulfoplanaceae</taxon>
        <taxon>Desulfoplanes</taxon>
    </lineage>
</organism>
<dbReference type="EMBL" id="BDFE01000017">
    <property type="protein sequence ID" value="GAU09167.1"/>
    <property type="molecule type" value="Genomic_DNA"/>
</dbReference>
<dbReference type="Gene3D" id="3.40.50.2300">
    <property type="match status" value="1"/>
</dbReference>
<gene>
    <name evidence="5" type="ORF">DPF_1887</name>
</gene>
<dbReference type="GO" id="GO:0000160">
    <property type="term" value="P:phosphorelay signal transduction system"/>
    <property type="evidence" value="ECO:0007669"/>
    <property type="project" value="UniProtKB-KW"/>
</dbReference>
<feature type="domain" description="Response regulatory" evidence="4">
    <location>
        <begin position="6"/>
        <end position="120"/>
    </location>
</feature>
<proteinExistence type="predicted"/>
<evidence type="ECO:0000259" key="4">
    <source>
        <dbReference type="PROSITE" id="PS50110"/>
    </source>
</evidence>
<sequence length="144" mass="16432">MERDFSVLIVDDEDDFRSTLIKRLAKRKIDIAGASGGEEALAMMRENPRDIVVLDVKMPGMDGIETLTAIKKQHPLTEVIMLTGHANIEAALEGMEFGAFDYLMKPTDIDDLLFKLEDAYHKRLLHERKTLQLKKEAERKKMTT</sequence>
<keyword evidence="1 3" id="KW-0597">Phosphoprotein</keyword>
<dbReference type="InterPro" id="IPR001789">
    <property type="entry name" value="Sig_transdc_resp-reg_receiver"/>
</dbReference>
<dbReference type="RefSeq" id="WP_069859429.1">
    <property type="nucleotide sequence ID" value="NZ_BDFE01000017.1"/>
</dbReference>
<dbReference type="PANTHER" id="PTHR44591">
    <property type="entry name" value="STRESS RESPONSE REGULATOR PROTEIN 1"/>
    <property type="match status" value="1"/>
</dbReference>
<feature type="modified residue" description="4-aspartylphosphate" evidence="3">
    <location>
        <position position="55"/>
    </location>
</feature>
<evidence type="ECO:0000256" key="2">
    <source>
        <dbReference type="ARBA" id="ARBA00023012"/>
    </source>
</evidence>
<evidence type="ECO:0000256" key="3">
    <source>
        <dbReference type="PROSITE-ProRule" id="PRU00169"/>
    </source>
</evidence>
<dbReference type="Proteomes" id="UP000095200">
    <property type="component" value="Unassembled WGS sequence"/>
</dbReference>
<comment type="caution">
    <text evidence="5">The sequence shown here is derived from an EMBL/GenBank/DDBJ whole genome shotgun (WGS) entry which is preliminary data.</text>
</comment>
<dbReference type="InterPro" id="IPR011006">
    <property type="entry name" value="CheY-like_superfamily"/>
</dbReference>
<name>A0A194AGG7_9BACT</name>
<dbReference type="OrthoDB" id="9800029at2"/>
<dbReference type="PROSITE" id="PS50110">
    <property type="entry name" value="RESPONSE_REGULATORY"/>
    <property type="match status" value="1"/>
</dbReference>
<dbReference type="Pfam" id="PF00072">
    <property type="entry name" value="Response_reg"/>
    <property type="match status" value="1"/>
</dbReference>
<protein>
    <submittedName>
        <fullName evidence="5">Chemotaxis protein CheY</fullName>
    </submittedName>
</protein>
<accession>A0A194AGG7</accession>
<dbReference type="PANTHER" id="PTHR44591:SF14">
    <property type="entry name" value="PROTEIN PILG"/>
    <property type="match status" value="1"/>
</dbReference>